<feature type="region of interest" description="Disordered" evidence="1">
    <location>
        <begin position="48"/>
        <end position="67"/>
    </location>
</feature>
<gene>
    <name evidence="2" type="ORF">FOT62_16510</name>
</gene>
<dbReference type="Pfam" id="PF05069">
    <property type="entry name" value="Phage_tail_S"/>
    <property type="match status" value="1"/>
</dbReference>
<dbReference type="InterPro" id="IPR006522">
    <property type="entry name" value="Phage_virion_morphogenesis"/>
</dbReference>
<proteinExistence type="predicted"/>
<accession>A0A5C7C9E1</accession>
<comment type="caution">
    <text evidence="2">The sequence shown here is derived from an EMBL/GenBank/DDBJ whole genome shotgun (WGS) entry which is preliminary data.</text>
</comment>
<dbReference type="Proteomes" id="UP000321126">
    <property type="component" value="Unassembled WGS sequence"/>
</dbReference>
<feature type="compositionally biased region" description="Polar residues" evidence="1">
    <location>
        <begin position="125"/>
        <end position="135"/>
    </location>
</feature>
<sequence>MATIVDGELNRNQLRALKQALKDNEMPRAKRQRLLWRIAKRGIITASKRNARKQQAPDGTPWAPRKRGRRKMLRQLPKLLKVREMPEIEAVRIYLQGGNYRSGSKRMPAGTIGAIHHEGAQITARASSYQGQPSQEGKPATRRQAKRLRDLGYKVWWNGKYVKPAVSYITAELSMKKAGFLIKKLARKPSKQTWTIDLPARAFLGVSDDEFNVILARQLQGIGFGWEVKAQDIKGKL</sequence>
<evidence type="ECO:0000313" key="3">
    <source>
        <dbReference type="Proteomes" id="UP000321126"/>
    </source>
</evidence>
<evidence type="ECO:0008006" key="4">
    <source>
        <dbReference type="Google" id="ProtNLM"/>
    </source>
</evidence>
<feature type="region of interest" description="Disordered" evidence="1">
    <location>
        <begin position="125"/>
        <end position="144"/>
    </location>
</feature>
<name>A0A5C7C9E1_SERMA</name>
<evidence type="ECO:0000313" key="2">
    <source>
        <dbReference type="EMBL" id="TXE32357.1"/>
    </source>
</evidence>
<dbReference type="RefSeq" id="WP_060422317.1">
    <property type="nucleotide sequence ID" value="NZ_CAMKJO010000001.1"/>
</dbReference>
<reference evidence="2 3" key="1">
    <citation type="submission" date="2019-07" db="EMBL/GenBank/DDBJ databases">
        <title>Serratia strains were isolated from fresh produce.</title>
        <authorList>
            <person name="Cho G.-S."/>
            <person name="Stein M."/>
            <person name="Lee W."/>
            <person name="Suh S.H."/>
            <person name="Franz C.M.A.P."/>
        </authorList>
    </citation>
    <scope>NUCLEOTIDE SEQUENCE [LARGE SCALE GENOMIC DNA]</scope>
    <source>
        <strain evidence="2 3">S16</strain>
    </source>
</reference>
<dbReference type="EMBL" id="VOUQ01000008">
    <property type="protein sequence ID" value="TXE32357.1"/>
    <property type="molecule type" value="Genomic_DNA"/>
</dbReference>
<evidence type="ECO:0000256" key="1">
    <source>
        <dbReference type="SAM" id="MobiDB-lite"/>
    </source>
</evidence>
<organism evidence="2 3">
    <name type="scientific">Serratia marcescens</name>
    <dbReference type="NCBI Taxonomy" id="615"/>
    <lineage>
        <taxon>Bacteria</taxon>
        <taxon>Pseudomonadati</taxon>
        <taxon>Pseudomonadota</taxon>
        <taxon>Gammaproteobacteria</taxon>
        <taxon>Enterobacterales</taxon>
        <taxon>Yersiniaceae</taxon>
        <taxon>Serratia</taxon>
    </lineage>
</organism>
<dbReference type="AlphaFoldDB" id="A0A5C7C9E1"/>
<protein>
    <recommendedName>
        <fullName evidence="4">Phage protein</fullName>
    </recommendedName>
</protein>